<gene>
    <name evidence="1" type="ORF">MKP09_22015</name>
</gene>
<evidence type="ECO:0000313" key="1">
    <source>
        <dbReference type="EMBL" id="MCH5600402.1"/>
    </source>
</evidence>
<dbReference type="EMBL" id="JAKWBL010000004">
    <property type="protein sequence ID" value="MCH5600402.1"/>
    <property type="molecule type" value="Genomic_DNA"/>
</dbReference>
<dbReference type="RefSeq" id="WP_240832535.1">
    <property type="nucleotide sequence ID" value="NZ_JAKWBL010000004.1"/>
</dbReference>
<dbReference type="PROSITE" id="PS51257">
    <property type="entry name" value="PROKAR_LIPOPROTEIN"/>
    <property type="match status" value="1"/>
</dbReference>
<evidence type="ECO:0008006" key="3">
    <source>
        <dbReference type="Google" id="ProtNLM"/>
    </source>
</evidence>
<protein>
    <recommendedName>
        <fullName evidence="3">Lipoprotein</fullName>
    </recommendedName>
</protein>
<dbReference type="Proteomes" id="UP001202248">
    <property type="component" value="Unassembled WGS sequence"/>
</dbReference>
<accession>A0ABS9SPW9</accession>
<keyword evidence="2" id="KW-1185">Reference proteome</keyword>
<reference evidence="1 2" key="1">
    <citation type="submission" date="2022-02" db="EMBL/GenBank/DDBJ databases">
        <authorList>
            <person name="Min J."/>
        </authorList>
    </citation>
    <scope>NUCLEOTIDE SEQUENCE [LARGE SCALE GENOMIC DNA]</scope>
    <source>
        <strain evidence="1 2">GR10-1</strain>
    </source>
</reference>
<name>A0ABS9SPW9_9BACT</name>
<proteinExistence type="predicted"/>
<sequence length="111" mass="12439">MKLTTFIFCISVLSISCNKESSNLDNCDAYAIQKMESEGYVKIKGREDSPNNYSDLSKGYYKQQVVYVQNGYCGLACEVVPRFFNCDGAQVDVDASAIKTIQPLGYFVYQP</sequence>
<comment type="caution">
    <text evidence="1">The sequence shown here is derived from an EMBL/GenBank/DDBJ whole genome shotgun (WGS) entry which is preliminary data.</text>
</comment>
<organism evidence="1 2">
    <name type="scientific">Niabella ginsengisoli</name>
    <dbReference type="NCBI Taxonomy" id="522298"/>
    <lineage>
        <taxon>Bacteria</taxon>
        <taxon>Pseudomonadati</taxon>
        <taxon>Bacteroidota</taxon>
        <taxon>Chitinophagia</taxon>
        <taxon>Chitinophagales</taxon>
        <taxon>Chitinophagaceae</taxon>
        <taxon>Niabella</taxon>
    </lineage>
</organism>
<evidence type="ECO:0000313" key="2">
    <source>
        <dbReference type="Proteomes" id="UP001202248"/>
    </source>
</evidence>